<evidence type="ECO:0000313" key="6">
    <source>
        <dbReference type="EMBL" id="RXS74677.1"/>
    </source>
</evidence>
<evidence type="ECO:0000259" key="4">
    <source>
        <dbReference type="PROSITE" id="PS50042"/>
    </source>
</evidence>
<dbReference type="SUPFAM" id="SSF46785">
    <property type="entry name" value="Winged helix' DNA-binding domain"/>
    <property type="match status" value="1"/>
</dbReference>
<feature type="domain" description="HTH crp-type" evidence="5">
    <location>
        <begin position="158"/>
        <end position="227"/>
    </location>
</feature>
<dbReference type="CDD" id="cd00038">
    <property type="entry name" value="CAP_ED"/>
    <property type="match status" value="1"/>
</dbReference>
<gene>
    <name evidence="6" type="ORF">ETP43_05260</name>
</gene>
<dbReference type="Proteomes" id="UP000290106">
    <property type="component" value="Unassembled WGS sequence"/>
</dbReference>
<feature type="domain" description="Cyclic nucleotide-binding" evidence="4">
    <location>
        <begin position="35"/>
        <end position="127"/>
    </location>
</feature>
<evidence type="ECO:0000259" key="5">
    <source>
        <dbReference type="PROSITE" id="PS51063"/>
    </source>
</evidence>
<dbReference type="GO" id="GO:0003677">
    <property type="term" value="F:DNA binding"/>
    <property type="evidence" value="ECO:0007669"/>
    <property type="project" value="UniProtKB-KW"/>
</dbReference>
<dbReference type="InterPro" id="IPR018490">
    <property type="entry name" value="cNMP-bd_dom_sf"/>
</dbReference>
<keyword evidence="2" id="KW-0238">DNA-binding</keyword>
<protein>
    <submittedName>
        <fullName evidence="6">Crp/Fnr family transcriptional regulator</fullName>
    </submittedName>
</protein>
<dbReference type="InterPro" id="IPR000595">
    <property type="entry name" value="cNMP-bd_dom"/>
</dbReference>
<evidence type="ECO:0000256" key="2">
    <source>
        <dbReference type="ARBA" id="ARBA00023125"/>
    </source>
</evidence>
<dbReference type="EMBL" id="SDKC01000001">
    <property type="protein sequence ID" value="RXS74677.1"/>
    <property type="molecule type" value="Genomic_DNA"/>
</dbReference>
<dbReference type="SUPFAM" id="SSF51206">
    <property type="entry name" value="cAMP-binding domain-like"/>
    <property type="match status" value="1"/>
</dbReference>
<dbReference type="InterPro" id="IPR012318">
    <property type="entry name" value="HTH_CRP"/>
</dbReference>
<dbReference type="InterPro" id="IPR014710">
    <property type="entry name" value="RmlC-like_jellyroll"/>
</dbReference>
<keyword evidence="3" id="KW-0804">Transcription</keyword>
<comment type="caution">
    <text evidence="6">The sequence shown here is derived from an EMBL/GenBank/DDBJ whole genome shotgun (WGS) entry which is preliminary data.</text>
</comment>
<proteinExistence type="predicted"/>
<evidence type="ECO:0000313" key="7">
    <source>
        <dbReference type="Proteomes" id="UP000290106"/>
    </source>
</evidence>
<name>A0A4Q1RGC8_9FIRM</name>
<dbReference type="PROSITE" id="PS50042">
    <property type="entry name" value="CNMP_BINDING_3"/>
    <property type="match status" value="1"/>
</dbReference>
<sequence length="242" mass="28318">MEKAYLYQRLPFLKDVKKDRREQFERYFQTAPLWLLDAFTVETLEKGVTFVRENDPADTIYLVAQGIVVATDYRVFGVAYDYMQFKNVYAFGGMEFLMDLEEYKTSLRTVTRCTIVKIPRAVFEKWMYADIHALKYEAKLVGEYLLEQARNERSLLLMQGADRLALLFVDYFEQYGQGGVLWVREGQKSLADKTGFCLKSVNRAVKKLSEQGLIKKQGNQIKINQEQYERMKAQIAEKLDID</sequence>
<dbReference type="RefSeq" id="WP_129257285.1">
    <property type="nucleotide sequence ID" value="NZ_SDKC01000001.1"/>
</dbReference>
<dbReference type="AlphaFoldDB" id="A0A4Q1RGC8"/>
<dbReference type="Pfam" id="PF00027">
    <property type="entry name" value="cNMP_binding"/>
    <property type="match status" value="1"/>
</dbReference>
<keyword evidence="1" id="KW-0805">Transcription regulation</keyword>
<dbReference type="GO" id="GO:0006355">
    <property type="term" value="P:regulation of DNA-templated transcription"/>
    <property type="evidence" value="ECO:0007669"/>
    <property type="project" value="InterPro"/>
</dbReference>
<evidence type="ECO:0000256" key="3">
    <source>
        <dbReference type="ARBA" id="ARBA00023163"/>
    </source>
</evidence>
<dbReference type="InterPro" id="IPR036390">
    <property type="entry name" value="WH_DNA-bd_sf"/>
</dbReference>
<keyword evidence="7" id="KW-1185">Reference proteome</keyword>
<accession>A0A4Q1RGC8</accession>
<evidence type="ECO:0000256" key="1">
    <source>
        <dbReference type="ARBA" id="ARBA00023015"/>
    </source>
</evidence>
<organism evidence="6 7">
    <name type="scientific">Blautia faecicola</name>
    <dbReference type="NCBI Taxonomy" id="2509240"/>
    <lineage>
        <taxon>Bacteria</taxon>
        <taxon>Bacillati</taxon>
        <taxon>Bacillota</taxon>
        <taxon>Clostridia</taxon>
        <taxon>Lachnospirales</taxon>
        <taxon>Lachnospiraceae</taxon>
        <taxon>Blautia</taxon>
    </lineage>
</organism>
<reference evidence="6 7" key="1">
    <citation type="submission" date="2019-01" db="EMBL/GenBank/DDBJ databases">
        <title>Blautia sp. nov. KGMB01111 isolated human feces.</title>
        <authorList>
            <person name="Park J.-E."/>
            <person name="Kim J.-S."/>
            <person name="Park S.-H."/>
        </authorList>
    </citation>
    <scope>NUCLEOTIDE SEQUENCE [LARGE SCALE GENOMIC DNA]</scope>
    <source>
        <strain evidence="6 7">KGMB01111</strain>
    </source>
</reference>
<dbReference type="Gene3D" id="1.10.10.10">
    <property type="entry name" value="Winged helix-like DNA-binding domain superfamily/Winged helix DNA-binding domain"/>
    <property type="match status" value="1"/>
</dbReference>
<dbReference type="OrthoDB" id="3194797at2"/>
<dbReference type="Gene3D" id="2.60.120.10">
    <property type="entry name" value="Jelly Rolls"/>
    <property type="match status" value="1"/>
</dbReference>
<dbReference type="PROSITE" id="PS51063">
    <property type="entry name" value="HTH_CRP_2"/>
    <property type="match status" value="1"/>
</dbReference>
<dbReference type="InterPro" id="IPR036388">
    <property type="entry name" value="WH-like_DNA-bd_sf"/>
</dbReference>